<dbReference type="SMART" id="SM00862">
    <property type="entry name" value="Trans_reg_C"/>
    <property type="match status" value="1"/>
</dbReference>
<evidence type="ECO:0000259" key="3">
    <source>
        <dbReference type="PROSITE" id="PS51755"/>
    </source>
</evidence>
<dbReference type="InterPro" id="IPR036388">
    <property type="entry name" value="WH-like_DNA-bd_sf"/>
</dbReference>
<feature type="non-terminal residue" evidence="4">
    <location>
        <position position="1"/>
    </location>
</feature>
<reference evidence="4 5" key="1">
    <citation type="submission" date="2013-11" db="EMBL/GenBank/DDBJ databases">
        <title>Single cell genomics of uncultured Tannerella BU063 (oral taxon 286).</title>
        <authorList>
            <person name="Beall C.J."/>
            <person name="Campbell A.G."/>
            <person name="Griffen A.L."/>
            <person name="Podar M."/>
            <person name="Leys E.J."/>
        </authorList>
    </citation>
    <scope>NUCLEOTIDE SEQUENCE [LARGE SCALE GENOMIC DNA]</scope>
    <source>
        <strain evidence="4">Cell 1/3</strain>
    </source>
</reference>
<gene>
    <name evidence="4" type="ORF">T230_01535</name>
</gene>
<dbReference type="AlphaFoldDB" id="W2CWK5"/>
<evidence type="ECO:0000256" key="2">
    <source>
        <dbReference type="PROSITE-ProRule" id="PRU01091"/>
    </source>
</evidence>
<dbReference type="SUPFAM" id="SSF46894">
    <property type="entry name" value="C-terminal effector domain of the bipartite response regulators"/>
    <property type="match status" value="1"/>
</dbReference>
<feature type="DNA-binding region" description="OmpR/PhoB-type" evidence="2">
    <location>
        <begin position="1"/>
        <end position="89"/>
    </location>
</feature>
<dbReference type="Pfam" id="PF00486">
    <property type="entry name" value="Trans_reg_C"/>
    <property type="match status" value="1"/>
</dbReference>
<dbReference type="GO" id="GO:0000160">
    <property type="term" value="P:phosphorelay signal transduction system"/>
    <property type="evidence" value="ECO:0007669"/>
    <property type="project" value="InterPro"/>
</dbReference>
<dbReference type="EMBL" id="AYYE01000317">
    <property type="protein sequence ID" value="ETK10817.1"/>
    <property type="molecule type" value="Genomic_DNA"/>
</dbReference>
<evidence type="ECO:0000256" key="1">
    <source>
        <dbReference type="ARBA" id="ARBA00023125"/>
    </source>
</evidence>
<dbReference type="PROSITE" id="PS51755">
    <property type="entry name" value="OMPR_PHOB"/>
    <property type="match status" value="1"/>
</dbReference>
<organism evidence="4 5">
    <name type="scientific">Tannerella sp. oral taxon BU063 isolate Cell 1/3</name>
    <dbReference type="NCBI Taxonomy" id="1411022"/>
    <lineage>
        <taxon>Bacteria</taxon>
        <taxon>Pseudomonadati</taxon>
        <taxon>Bacteroidota</taxon>
        <taxon>Bacteroidia</taxon>
        <taxon>Bacteroidales</taxon>
        <taxon>Tannerellaceae</taxon>
        <taxon>Tannerella</taxon>
    </lineage>
</organism>
<dbReference type="Proteomes" id="UP000034982">
    <property type="component" value="Unassembled WGS sequence"/>
</dbReference>
<dbReference type="GO" id="GO:0003677">
    <property type="term" value="F:DNA binding"/>
    <property type="evidence" value="ECO:0007669"/>
    <property type="project" value="UniProtKB-UniRule"/>
</dbReference>
<protein>
    <recommendedName>
        <fullName evidence="3">OmpR/PhoB-type domain-containing protein</fullName>
    </recommendedName>
</protein>
<feature type="domain" description="OmpR/PhoB-type" evidence="3">
    <location>
        <begin position="1"/>
        <end position="89"/>
    </location>
</feature>
<proteinExistence type="predicted"/>
<evidence type="ECO:0000313" key="4">
    <source>
        <dbReference type="EMBL" id="ETK10817.1"/>
    </source>
</evidence>
<sequence>FQTAAQRLIDADGVTQELSYMESELLRRLIIGRETVVEFRTLLLDLWHDDSPYNRNSLHVFIHKLRRRLSADPHIRILNIRSLGYKLVVEG</sequence>
<dbReference type="Gene3D" id="1.10.10.10">
    <property type="entry name" value="Winged helix-like DNA-binding domain superfamily/Winged helix DNA-binding domain"/>
    <property type="match status" value="1"/>
</dbReference>
<dbReference type="PATRIC" id="fig|1411022.3.peg.63"/>
<comment type="caution">
    <text evidence="4">The sequence shown here is derived from an EMBL/GenBank/DDBJ whole genome shotgun (WGS) entry which is preliminary data.</text>
</comment>
<keyword evidence="1 2" id="KW-0238">DNA-binding</keyword>
<evidence type="ECO:0000313" key="5">
    <source>
        <dbReference type="Proteomes" id="UP000034982"/>
    </source>
</evidence>
<dbReference type="InterPro" id="IPR016032">
    <property type="entry name" value="Sig_transdc_resp-reg_C-effctor"/>
</dbReference>
<accession>W2CWK5</accession>
<name>W2CWK5_9BACT</name>
<dbReference type="InterPro" id="IPR001867">
    <property type="entry name" value="OmpR/PhoB-type_DNA-bd"/>
</dbReference>
<dbReference type="GO" id="GO:0006355">
    <property type="term" value="P:regulation of DNA-templated transcription"/>
    <property type="evidence" value="ECO:0007669"/>
    <property type="project" value="InterPro"/>
</dbReference>